<feature type="transmembrane region" description="Helical" evidence="1">
    <location>
        <begin position="91"/>
        <end position="109"/>
    </location>
</feature>
<dbReference type="Proteomes" id="UP001596043">
    <property type="component" value="Unassembled WGS sequence"/>
</dbReference>
<organism evidence="2 3">
    <name type="scientific">Dokdonia ponticola</name>
    <dbReference type="NCBI Taxonomy" id="2041041"/>
    <lineage>
        <taxon>Bacteria</taxon>
        <taxon>Pseudomonadati</taxon>
        <taxon>Bacteroidota</taxon>
        <taxon>Flavobacteriia</taxon>
        <taxon>Flavobacteriales</taxon>
        <taxon>Flavobacteriaceae</taxon>
        <taxon>Dokdonia</taxon>
    </lineage>
</organism>
<reference evidence="3" key="1">
    <citation type="journal article" date="2019" name="Int. J. Syst. Evol. Microbiol.">
        <title>The Global Catalogue of Microorganisms (GCM) 10K type strain sequencing project: providing services to taxonomists for standard genome sequencing and annotation.</title>
        <authorList>
            <consortium name="The Broad Institute Genomics Platform"/>
            <consortium name="The Broad Institute Genome Sequencing Center for Infectious Disease"/>
            <person name="Wu L."/>
            <person name="Ma J."/>
        </authorList>
    </citation>
    <scope>NUCLEOTIDE SEQUENCE [LARGE SCALE GENOMIC DNA]</scope>
    <source>
        <strain evidence="3">YJ-61-S</strain>
    </source>
</reference>
<evidence type="ECO:0000313" key="3">
    <source>
        <dbReference type="Proteomes" id="UP001596043"/>
    </source>
</evidence>
<feature type="transmembrane region" description="Helical" evidence="1">
    <location>
        <begin position="49"/>
        <end position="71"/>
    </location>
</feature>
<evidence type="ECO:0000313" key="2">
    <source>
        <dbReference type="EMBL" id="MFC4634730.1"/>
    </source>
</evidence>
<dbReference type="EMBL" id="JBHSFV010000007">
    <property type="protein sequence ID" value="MFC4634730.1"/>
    <property type="molecule type" value="Genomic_DNA"/>
</dbReference>
<feature type="transmembrane region" description="Helical" evidence="1">
    <location>
        <begin position="6"/>
        <end position="28"/>
    </location>
</feature>
<feature type="transmembrane region" description="Helical" evidence="1">
    <location>
        <begin position="116"/>
        <end position="136"/>
    </location>
</feature>
<dbReference type="RefSeq" id="WP_379979273.1">
    <property type="nucleotide sequence ID" value="NZ_JBHSFV010000007.1"/>
</dbReference>
<keyword evidence="1" id="KW-1133">Transmembrane helix</keyword>
<name>A0ABV9I0D7_9FLAO</name>
<accession>A0ABV9I0D7</accession>
<comment type="caution">
    <text evidence="2">The sequence shown here is derived from an EMBL/GenBank/DDBJ whole genome shotgun (WGS) entry which is preliminary data.</text>
</comment>
<sequence>MEVINIVLDFLRTDIFTSFGLLTIPFLIGRQIPKLKENFLKIDEMACRLIIFCGILYTIILLISYSYIFIFMGDENNEYAITNRATGSYAWAYWAMIFSWLFITQPFRFKLVRKNILIRLLSIPFFLITLEQYVIFTTSLHRDYGSESSSDFHLLDILDTIPYWPLHLLLKLGLFIGYVFLFQWISKKIKRNKVVS</sequence>
<keyword evidence="1" id="KW-0812">Transmembrane</keyword>
<protein>
    <submittedName>
        <fullName evidence="2">Uncharacterized protein</fullName>
    </submittedName>
</protein>
<gene>
    <name evidence="2" type="ORF">ACFO3O_12475</name>
</gene>
<keyword evidence="1" id="KW-0472">Membrane</keyword>
<keyword evidence="3" id="KW-1185">Reference proteome</keyword>
<feature type="transmembrane region" description="Helical" evidence="1">
    <location>
        <begin position="164"/>
        <end position="185"/>
    </location>
</feature>
<evidence type="ECO:0000256" key="1">
    <source>
        <dbReference type="SAM" id="Phobius"/>
    </source>
</evidence>
<proteinExistence type="predicted"/>